<feature type="domain" description="Myb-like" evidence="2">
    <location>
        <begin position="20"/>
        <end position="58"/>
    </location>
</feature>
<dbReference type="PROSITE" id="PS50090">
    <property type="entry name" value="MYB_LIKE"/>
    <property type="match status" value="1"/>
</dbReference>
<dbReference type="InterPro" id="IPR001005">
    <property type="entry name" value="SANT/Myb"/>
</dbReference>
<evidence type="ECO:0000259" key="3">
    <source>
        <dbReference type="PROSITE" id="PS51294"/>
    </source>
</evidence>
<dbReference type="SUPFAM" id="SSF46689">
    <property type="entry name" value="Homeodomain-like"/>
    <property type="match status" value="1"/>
</dbReference>
<organism evidence="4 5">
    <name type="scientific">Polytolypa hystricis (strain UAMH7299)</name>
    <dbReference type="NCBI Taxonomy" id="1447883"/>
    <lineage>
        <taxon>Eukaryota</taxon>
        <taxon>Fungi</taxon>
        <taxon>Dikarya</taxon>
        <taxon>Ascomycota</taxon>
        <taxon>Pezizomycotina</taxon>
        <taxon>Eurotiomycetes</taxon>
        <taxon>Eurotiomycetidae</taxon>
        <taxon>Onygenales</taxon>
        <taxon>Onygenales incertae sedis</taxon>
        <taxon>Polytolypa</taxon>
    </lineage>
</organism>
<comment type="caution">
    <text evidence="4">The sequence shown here is derived from an EMBL/GenBank/DDBJ whole genome shotgun (WGS) entry which is preliminary data.</text>
</comment>
<dbReference type="PROSITE" id="PS51294">
    <property type="entry name" value="HTH_MYB"/>
    <property type="match status" value="1"/>
</dbReference>
<dbReference type="EMBL" id="PDNA01000049">
    <property type="protein sequence ID" value="PGH19284.1"/>
    <property type="molecule type" value="Genomic_DNA"/>
</dbReference>
<dbReference type="Proteomes" id="UP000224634">
    <property type="component" value="Unassembled WGS sequence"/>
</dbReference>
<feature type="compositionally biased region" description="Basic and acidic residues" evidence="1">
    <location>
        <begin position="1"/>
        <end position="10"/>
    </location>
</feature>
<protein>
    <submittedName>
        <fullName evidence="4">Uncharacterized protein</fullName>
    </submittedName>
</protein>
<reference evidence="4 5" key="1">
    <citation type="submission" date="2017-10" db="EMBL/GenBank/DDBJ databases">
        <title>Comparative genomics in systemic dimorphic fungi from Ajellomycetaceae.</title>
        <authorList>
            <person name="Munoz J.F."/>
            <person name="Mcewen J.G."/>
            <person name="Clay O.K."/>
            <person name="Cuomo C.A."/>
        </authorList>
    </citation>
    <scope>NUCLEOTIDE SEQUENCE [LARGE SCALE GENOMIC DNA]</scope>
    <source>
        <strain evidence="4 5">UAMH7299</strain>
    </source>
</reference>
<dbReference type="InterPro" id="IPR009057">
    <property type="entry name" value="Homeodomain-like_sf"/>
</dbReference>
<dbReference type="AlphaFoldDB" id="A0A2B7Y544"/>
<gene>
    <name evidence="4" type="ORF">AJ80_04037</name>
</gene>
<evidence type="ECO:0000259" key="2">
    <source>
        <dbReference type="PROSITE" id="PS50090"/>
    </source>
</evidence>
<keyword evidence="5" id="KW-1185">Reference proteome</keyword>
<dbReference type="InterPro" id="IPR017930">
    <property type="entry name" value="Myb_dom"/>
</dbReference>
<dbReference type="Gene3D" id="1.10.10.60">
    <property type="entry name" value="Homeodomain-like"/>
    <property type="match status" value="1"/>
</dbReference>
<feature type="domain" description="HTH myb-type" evidence="3">
    <location>
        <begin position="34"/>
        <end position="62"/>
    </location>
</feature>
<proteinExistence type="predicted"/>
<feature type="region of interest" description="Disordered" evidence="1">
    <location>
        <begin position="66"/>
        <end position="149"/>
    </location>
</feature>
<evidence type="ECO:0000313" key="4">
    <source>
        <dbReference type="EMBL" id="PGH19284.1"/>
    </source>
</evidence>
<sequence>MAPDVQNDRFHARHPNRNSEEDALIIELPGARMKWEDISKALSGRSAISCRLRYQNYLERRIYQSSPSPTAVAADPGLELAPVTAEHEKAKRRRLNKSSSREKAAETKSSLKEGDEASKTPLQPGQNDSDFEPTMSPNPPNSPSRRMKPLSKLKWYVARLDDLKVENTLRHVVCRLESENS</sequence>
<feature type="region of interest" description="Disordered" evidence="1">
    <location>
        <begin position="1"/>
        <end position="21"/>
    </location>
</feature>
<dbReference type="CDD" id="cd00167">
    <property type="entry name" value="SANT"/>
    <property type="match status" value="1"/>
</dbReference>
<accession>A0A2B7Y544</accession>
<dbReference type="OrthoDB" id="5371386at2759"/>
<evidence type="ECO:0000256" key="1">
    <source>
        <dbReference type="SAM" id="MobiDB-lite"/>
    </source>
</evidence>
<dbReference type="Pfam" id="PF00249">
    <property type="entry name" value="Myb_DNA-binding"/>
    <property type="match status" value="1"/>
</dbReference>
<evidence type="ECO:0000313" key="5">
    <source>
        <dbReference type="Proteomes" id="UP000224634"/>
    </source>
</evidence>
<feature type="compositionally biased region" description="Basic and acidic residues" evidence="1">
    <location>
        <begin position="99"/>
        <end position="118"/>
    </location>
</feature>
<name>A0A2B7Y544_POLH7</name>
<dbReference type="STRING" id="1447883.A0A2B7Y544"/>